<dbReference type="Pfam" id="PF20654">
    <property type="entry name" value="Sec3_C-term"/>
    <property type="match status" value="1"/>
</dbReference>
<dbReference type="GO" id="GO:0006887">
    <property type="term" value="P:exocytosis"/>
    <property type="evidence" value="ECO:0007669"/>
    <property type="project" value="UniProtKB-KW"/>
</dbReference>
<protein>
    <recommendedName>
        <fullName evidence="10">Exocyst complex component Sec3 PIP2-binding N-terminal domain-containing protein</fullName>
    </recommendedName>
</protein>
<keyword evidence="2" id="KW-0813">Transport</keyword>
<evidence type="ECO:0000256" key="4">
    <source>
        <dbReference type="ARBA" id="ARBA00023054"/>
    </source>
</evidence>
<dbReference type="PANTHER" id="PTHR16092">
    <property type="entry name" value="SEC3/SYNTAXIN-RELATED"/>
    <property type="match status" value="1"/>
</dbReference>
<evidence type="ECO:0000313" key="8">
    <source>
        <dbReference type="EMBL" id="CAF4570138.1"/>
    </source>
</evidence>
<dbReference type="AlphaFoldDB" id="A0A821A4A9"/>
<evidence type="ECO:0000256" key="3">
    <source>
        <dbReference type="ARBA" id="ARBA00022483"/>
    </source>
</evidence>
<dbReference type="InterPro" id="IPR019160">
    <property type="entry name" value="Sec3_CC"/>
</dbReference>
<dbReference type="GO" id="GO:0005546">
    <property type="term" value="F:phosphatidylinositol-4,5-bisphosphate binding"/>
    <property type="evidence" value="ECO:0007669"/>
    <property type="project" value="TreeGrafter"/>
</dbReference>
<keyword evidence="4 5" id="KW-0175">Coiled coil</keyword>
<sequence length="889" mass="102774">MQDLKVIQTKLNDDLFSATQETCLALCRVQDITKKSKEKSYIICACIYQKADAQPTLHLLRFGDKGYEIAKKKMNILLCDVKTIDYAPVINDKRQPSTLGIDIVTADREYSFLALSFDEKKEFVSNLRKITAHYLRHSRDKPKYLNVPNDDDLVGNTQNLEPLSSRPSVPETWDAITQQEEQDLTDLMSEYDFAIKDAERFVDMLQQRLTDLDVANVETVMASEKGAVQLMNMLDKAVEEISKIDNRLGLYEKKLSTVADAVKIMSRKDSLIQIETANVQKLTEALDNLLEMQDFSDDYIQLLQNSDLTNDNDRTMCIQAATLLTQALSVQLQPGMEKMAAIRQRRDLLEQTQRAFSLRCKNFLSSKFVFHSQDYGDRCEIGANELPHHVEKITRPLLPFSPLCQWLKVSSSNHFKEVCQAYTSQIRPIYAKEMHAFFESAKIGVTRGATTMPEKRAGKKIFLLKYRIYIYLYLVGSVSTLNTIRKDKQHMQTSFVGGLTDSESFSLKISTKDFRTRCDKIFERVLGQIAPAVREEQLFCVNFFNFLEEETISGENVPESTESIENFSSSGLREMLSDLFNSLDEEIRGLITHIKNYDPFTILYLFVRLSETTMVVQNFGAFLNKLFASNLILLKRDVDSYISETCKRIREYRPVKNRRVGILPYVNYFSEFSEEAEVIFDKSARAVDLHRVYKNLVTAIFQGIEECASVMVHDAKTPDSMVRLENYHQMQHIMGLRKLSALDTEKQEARKCYNAAKADYEREYCRVPFERLHNFFERVDEIRKRLAKDEDVQFQSDCSIIELRRLIRDHPPKEVKRGLENLSKKIEKHLSENSSLLQAIWHDIQTLVVEEHQRMTTLIEICYPNSNIKLEFTVEHLLNFFTETAHTSP</sequence>
<keyword evidence="3" id="KW-0268">Exocytosis</keyword>
<evidence type="ECO:0008006" key="10">
    <source>
        <dbReference type="Google" id="ProtNLM"/>
    </source>
</evidence>
<evidence type="ECO:0000256" key="2">
    <source>
        <dbReference type="ARBA" id="ARBA00022448"/>
    </source>
</evidence>
<feature type="domain" description="Exocyst complex component Sec3 coiled-coil" evidence="6">
    <location>
        <begin position="199"/>
        <end position="329"/>
    </location>
</feature>
<dbReference type="InterPro" id="IPR048628">
    <property type="entry name" value="Sec3_C"/>
</dbReference>
<dbReference type="Pfam" id="PF09763">
    <property type="entry name" value="Sec3_CC"/>
    <property type="match status" value="1"/>
</dbReference>
<evidence type="ECO:0000259" key="7">
    <source>
        <dbReference type="Pfam" id="PF20654"/>
    </source>
</evidence>
<evidence type="ECO:0000313" key="9">
    <source>
        <dbReference type="Proteomes" id="UP000663862"/>
    </source>
</evidence>
<proteinExistence type="inferred from homology"/>
<dbReference type="GO" id="GO:0000145">
    <property type="term" value="C:exocyst"/>
    <property type="evidence" value="ECO:0007669"/>
    <property type="project" value="InterPro"/>
</dbReference>
<comment type="similarity">
    <text evidence="1">Belongs to the SEC3 family.</text>
</comment>
<dbReference type="EMBL" id="CAJOBQ010002615">
    <property type="protein sequence ID" value="CAF4570138.1"/>
    <property type="molecule type" value="Genomic_DNA"/>
</dbReference>
<feature type="domain" description="Exocyst complex component Sec3 C-terminal" evidence="7">
    <location>
        <begin position="569"/>
        <end position="865"/>
    </location>
</feature>
<evidence type="ECO:0000256" key="1">
    <source>
        <dbReference type="ARBA" id="ARBA00006518"/>
    </source>
</evidence>
<dbReference type="PANTHER" id="PTHR16092:SF14">
    <property type="entry name" value="EXOCYST COMPLEX COMPONENT 1 ISOFORM X1"/>
    <property type="match status" value="1"/>
</dbReference>
<feature type="coiled-coil region" evidence="5">
    <location>
        <begin position="227"/>
        <end position="292"/>
    </location>
</feature>
<comment type="caution">
    <text evidence="8">The sequence shown here is derived from an EMBL/GenBank/DDBJ whole genome shotgun (WGS) entry which is preliminary data.</text>
</comment>
<gene>
    <name evidence="8" type="ORF">TSG867_LOCUS25900</name>
</gene>
<reference evidence="8" key="1">
    <citation type="submission" date="2021-02" db="EMBL/GenBank/DDBJ databases">
        <authorList>
            <person name="Nowell W R."/>
        </authorList>
    </citation>
    <scope>NUCLEOTIDE SEQUENCE</scope>
</reference>
<dbReference type="GO" id="GO:0005886">
    <property type="term" value="C:plasma membrane"/>
    <property type="evidence" value="ECO:0007669"/>
    <property type="project" value="TreeGrafter"/>
</dbReference>
<dbReference type="GO" id="GO:0006893">
    <property type="term" value="P:Golgi to plasma membrane transport"/>
    <property type="evidence" value="ECO:0007669"/>
    <property type="project" value="TreeGrafter"/>
</dbReference>
<name>A0A821A4A9_9BILA</name>
<dbReference type="Proteomes" id="UP000663862">
    <property type="component" value="Unassembled WGS sequence"/>
</dbReference>
<accession>A0A821A4A9</accession>
<evidence type="ECO:0000259" key="6">
    <source>
        <dbReference type="Pfam" id="PF09763"/>
    </source>
</evidence>
<evidence type="ECO:0000256" key="5">
    <source>
        <dbReference type="SAM" id="Coils"/>
    </source>
</evidence>
<organism evidence="8 9">
    <name type="scientific">Rotaria socialis</name>
    <dbReference type="NCBI Taxonomy" id="392032"/>
    <lineage>
        <taxon>Eukaryota</taxon>
        <taxon>Metazoa</taxon>
        <taxon>Spiralia</taxon>
        <taxon>Gnathifera</taxon>
        <taxon>Rotifera</taxon>
        <taxon>Eurotatoria</taxon>
        <taxon>Bdelloidea</taxon>
        <taxon>Philodinida</taxon>
        <taxon>Philodinidae</taxon>
        <taxon>Rotaria</taxon>
    </lineage>
</organism>